<dbReference type="EMBL" id="JAOTPL010000006">
    <property type="protein sequence ID" value="MCU7694026.1"/>
    <property type="molecule type" value="Genomic_DNA"/>
</dbReference>
<dbReference type="GO" id="GO:0016787">
    <property type="term" value="F:hydrolase activity"/>
    <property type="evidence" value="ECO:0007669"/>
    <property type="project" value="InterPro"/>
</dbReference>
<dbReference type="Pfam" id="PF00149">
    <property type="entry name" value="Metallophos"/>
    <property type="match status" value="1"/>
</dbReference>
<dbReference type="InterPro" id="IPR029052">
    <property type="entry name" value="Metallo-depent_PP-like"/>
</dbReference>
<sequence>MRKLLISLLREPIMRINNKFSSNPDKTKIYNALSKLFNNIIEDPGNKGLQIEFDNVKDKFIIFSDQHKGRRNGADDFTHSAANYIEALKFYNSRNFSFINLGDCEELWENHSLQIVEPNKEVFEAEKLFLRRNSFIKIFGNHDLYWTTSPLAKLELINIFGAEIKIYEGVILTTAIGDKKLHIFCTHGHQGDEKSDGNKLVKFFIANIWAPLQAYLKINPNEPSTNSFKKTIHNEIMYEWSATQKGTVLVTGHTHQPVFESLTHLEKLYRNMQIAQKNHDEILFADYDKQVRALERDFTLVTTDYLTTSPSYFNTGCCCFADGDITGIELEDGMIRLIKWEYDASGLSVRSVLDEKKLQELF</sequence>
<dbReference type="AlphaFoldDB" id="A0AAE3IN57"/>
<name>A0AAE3IN57_9BACT</name>
<dbReference type="SUPFAM" id="SSF56300">
    <property type="entry name" value="Metallo-dependent phosphatases"/>
    <property type="match status" value="1"/>
</dbReference>
<feature type="domain" description="Calcineurin-like phosphoesterase" evidence="1">
    <location>
        <begin position="59"/>
        <end position="257"/>
    </location>
</feature>
<evidence type="ECO:0000313" key="3">
    <source>
        <dbReference type="Proteomes" id="UP001209317"/>
    </source>
</evidence>
<evidence type="ECO:0000313" key="2">
    <source>
        <dbReference type="EMBL" id="MCU7694026.1"/>
    </source>
</evidence>
<dbReference type="Proteomes" id="UP001209317">
    <property type="component" value="Unassembled WGS sequence"/>
</dbReference>
<proteinExistence type="predicted"/>
<evidence type="ECO:0000259" key="1">
    <source>
        <dbReference type="Pfam" id="PF00149"/>
    </source>
</evidence>
<dbReference type="RefSeq" id="WP_263037514.1">
    <property type="nucleotide sequence ID" value="NZ_JAOTPL010000006.1"/>
</dbReference>
<dbReference type="InterPro" id="IPR004843">
    <property type="entry name" value="Calcineurin-like_PHP"/>
</dbReference>
<keyword evidence="3" id="KW-1185">Reference proteome</keyword>
<gene>
    <name evidence="2" type="ORF">OD355_05785</name>
</gene>
<protein>
    <submittedName>
        <fullName evidence="2">Metallophosphoesterase</fullName>
    </submittedName>
</protein>
<dbReference type="Gene3D" id="3.60.21.10">
    <property type="match status" value="1"/>
</dbReference>
<reference evidence="2" key="1">
    <citation type="submission" date="2022-10" db="EMBL/GenBank/DDBJ databases">
        <authorList>
            <person name="Kim H.S."/>
            <person name="Kim J.-S."/>
            <person name="Suh M.K."/>
            <person name="Eom M.K."/>
            <person name="Lee J.-S."/>
        </authorList>
    </citation>
    <scope>NUCLEOTIDE SEQUENCE</scope>
    <source>
        <strain evidence="2">LIP-5</strain>
    </source>
</reference>
<comment type="caution">
    <text evidence="2">The sequence shown here is derived from an EMBL/GenBank/DDBJ whole genome shotgun (WGS) entry which is preliminary data.</text>
</comment>
<organism evidence="2 3">
    <name type="scientific">Haoranjiania flava</name>
    <dbReference type="NCBI Taxonomy" id="1856322"/>
    <lineage>
        <taxon>Bacteria</taxon>
        <taxon>Pseudomonadati</taxon>
        <taxon>Bacteroidota</taxon>
        <taxon>Chitinophagia</taxon>
        <taxon>Chitinophagales</taxon>
        <taxon>Chitinophagaceae</taxon>
        <taxon>Haoranjiania</taxon>
    </lineage>
</organism>
<accession>A0AAE3IN57</accession>